<dbReference type="GO" id="GO:0038023">
    <property type="term" value="F:signaling receptor activity"/>
    <property type="evidence" value="ECO:0007669"/>
    <property type="project" value="TreeGrafter"/>
</dbReference>
<dbReference type="GO" id="GO:0035663">
    <property type="term" value="F:Toll-like receptor 2 binding"/>
    <property type="evidence" value="ECO:0007669"/>
    <property type="project" value="TreeGrafter"/>
</dbReference>
<comment type="similarity">
    <text evidence="2 16">Belongs to the Toll-like receptor family.</text>
</comment>
<comment type="caution">
    <text evidence="18">The sequence shown here is derived from an EMBL/GenBank/DDBJ whole genome shotgun (WGS) entry which is preliminary data.</text>
</comment>
<dbReference type="Pfam" id="PF13516">
    <property type="entry name" value="LRR_6"/>
    <property type="match status" value="2"/>
</dbReference>
<keyword evidence="14 16" id="KW-0395">Inflammatory response</keyword>
<proteinExistence type="inferred from homology"/>
<keyword evidence="13" id="KW-0325">Glycoprotein</keyword>
<dbReference type="SMART" id="SM00364">
    <property type="entry name" value="LRR_BAC"/>
    <property type="match status" value="6"/>
</dbReference>
<dbReference type="SMART" id="SM00365">
    <property type="entry name" value="LRR_SD22"/>
    <property type="match status" value="5"/>
</dbReference>
<evidence type="ECO:0000256" key="4">
    <source>
        <dbReference type="ARBA" id="ARBA00022614"/>
    </source>
</evidence>
<gene>
    <name evidence="19" type="ORF">IHE44_0012961</name>
    <name evidence="18" type="ORF">IHE44_011031</name>
</gene>
<evidence type="ECO:0000313" key="19">
    <source>
        <dbReference type="EMBL" id="KAI1238243.1"/>
    </source>
</evidence>
<dbReference type="GO" id="GO:0005886">
    <property type="term" value="C:plasma membrane"/>
    <property type="evidence" value="ECO:0007669"/>
    <property type="project" value="TreeGrafter"/>
</dbReference>
<dbReference type="GO" id="GO:0071221">
    <property type="term" value="P:cellular response to bacterial lipopeptide"/>
    <property type="evidence" value="ECO:0007669"/>
    <property type="project" value="TreeGrafter"/>
</dbReference>
<evidence type="ECO:0000256" key="1">
    <source>
        <dbReference type="ARBA" id="ARBA00004479"/>
    </source>
</evidence>
<evidence type="ECO:0000256" key="11">
    <source>
        <dbReference type="ARBA" id="ARBA00023136"/>
    </source>
</evidence>
<dbReference type="InterPro" id="IPR001611">
    <property type="entry name" value="Leu-rich_rpt"/>
</dbReference>
<feature type="transmembrane region" description="Helical" evidence="16">
    <location>
        <begin position="1274"/>
        <end position="1298"/>
    </location>
</feature>
<dbReference type="GO" id="GO:0071723">
    <property type="term" value="F:lipopeptide binding"/>
    <property type="evidence" value="ECO:0007669"/>
    <property type="project" value="TreeGrafter"/>
</dbReference>
<evidence type="ECO:0000313" key="20">
    <source>
        <dbReference type="Proteomes" id="UP000618051"/>
    </source>
</evidence>
<comment type="caution">
    <text evidence="16">Lacks conserved residue(s) required for the propagation of feature annotation.</text>
</comment>
<dbReference type="SMART" id="SM00369">
    <property type="entry name" value="LRR_TYP"/>
    <property type="match status" value="8"/>
</dbReference>
<keyword evidence="7" id="KW-0677">Repeat</keyword>
<evidence type="ECO:0000256" key="9">
    <source>
        <dbReference type="ARBA" id="ARBA00022989"/>
    </source>
</evidence>
<dbReference type="PRINTS" id="PR01537">
    <property type="entry name" value="INTRLKN1R1F"/>
</dbReference>
<name>A0A835TW59_9PASS</name>
<feature type="non-terminal residue" evidence="18">
    <location>
        <position position="1"/>
    </location>
</feature>
<evidence type="ECO:0000256" key="14">
    <source>
        <dbReference type="ARBA" id="ARBA00023198"/>
    </source>
</evidence>
<comment type="subcellular location">
    <subcellularLocation>
        <location evidence="1 16">Membrane</location>
        <topology evidence="1 16">Single-pass type I membrane protein</topology>
    </subcellularLocation>
</comment>
<dbReference type="InterPro" id="IPR000483">
    <property type="entry name" value="Cys-rich_flank_reg_C"/>
</dbReference>
<evidence type="ECO:0000256" key="8">
    <source>
        <dbReference type="ARBA" id="ARBA00022859"/>
    </source>
</evidence>
<evidence type="ECO:0000256" key="7">
    <source>
        <dbReference type="ARBA" id="ARBA00022737"/>
    </source>
</evidence>
<dbReference type="Pfam" id="PF13855">
    <property type="entry name" value="LRR_8"/>
    <property type="match status" value="3"/>
</dbReference>
<dbReference type="SUPFAM" id="SSF52200">
    <property type="entry name" value="Toll/Interleukin receptor TIR domain"/>
    <property type="match status" value="2"/>
</dbReference>
<dbReference type="InterPro" id="IPR003591">
    <property type="entry name" value="Leu-rich_rpt_typical-subtyp"/>
</dbReference>
<dbReference type="SMART" id="SM00082">
    <property type="entry name" value="LRRCT"/>
    <property type="match status" value="2"/>
</dbReference>
<dbReference type="Pfam" id="PF01463">
    <property type="entry name" value="LRRCT"/>
    <property type="match status" value="2"/>
</dbReference>
<protein>
    <recommendedName>
        <fullName evidence="16">Toll-like receptor</fullName>
    </recommendedName>
</protein>
<keyword evidence="10" id="KW-0520">NAD</keyword>
<keyword evidence="8 16" id="KW-0391">Immunity</keyword>
<evidence type="ECO:0000256" key="10">
    <source>
        <dbReference type="ARBA" id="ARBA00023027"/>
    </source>
</evidence>
<dbReference type="GO" id="GO:0006954">
    <property type="term" value="P:inflammatory response"/>
    <property type="evidence" value="ECO:0007669"/>
    <property type="project" value="UniProtKB-KW"/>
</dbReference>
<dbReference type="InterPro" id="IPR000157">
    <property type="entry name" value="TIR_dom"/>
</dbReference>
<dbReference type="EMBL" id="JADDUC010000050">
    <property type="protein sequence ID" value="KAG0121397.1"/>
    <property type="molecule type" value="Genomic_DNA"/>
</dbReference>
<evidence type="ECO:0000256" key="16">
    <source>
        <dbReference type="RuleBase" id="RU363040"/>
    </source>
</evidence>
<feature type="domain" description="TIR" evidence="17">
    <location>
        <begin position="528"/>
        <end position="671"/>
    </location>
</feature>
<dbReference type="InterPro" id="IPR032675">
    <property type="entry name" value="LRR_dom_sf"/>
</dbReference>
<dbReference type="InterPro" id="IPR035897">
    <property type="entry name" value="Toll_tir_struct_dom_sf"/>
</dbReference>
<dbReference type="PANTHER" id="PTHR24365">
    <property type="entry name" value="TOLL-LIKE RECEPTOR"/>
    <property type="match status" value="1"/>
</dbReference>
<evidence type="ECO:0000256" key="5">
    <source>
        <dbReference type="ARBA" id="ARBA00022692"/>
    </source>
</evidence>
<feature type="non-terminal residue" evidence="18">
    <location>
        <position position="1479"/>
    </location>
</feature>
<keyword evidence="20" id="KW-1185">Reference proteome</keyword>
<dbReference type="FunFam" id="3.80.10.10:FF:000046">
    <property type="entry name" value="Toll-like receptor 2"/>
    <property type="match status" value="1"/>
</dbReference>
<evidence type="ECO:0000256" key="12">
    <source>
        <dbReference type="ARBA" id="ARBA00023170"/>
    </source>
</evidence>
<evidence type="ECO:0000256" key="2">
    <source>
        <dbReference type="ARBA" id="ARBA00009634"/>
    </source>
</evidence>
<feature type="domain" description="TIR" evidence="17">
    <location>
        <begin position="1329"/>
        <end position="1472"/>
    </location>
</feature>
<dbReference type="PROSITE" id="PS50104">
    <property type="entry name" value="TIR"/>
    <property type="match status" value="2"/>
</dbReference>
<dbReference type="OrthoDB" id="1081807at2759"/>
<keyword evidence="9 16" id="KW-1133">Transmembrane helix</keyword>
<evidence type="ECO:0000256" key="15">
    <source>
        <dbReference type="ARBA" id="ARBA00066192"/>
    </source>
</evidence>
<dbReference type="SUPFAM" id="SSF52058">
    <property type="entry name" value="L domain-like"/>
    <property type="match status" value="3"/>
</dbReference>
<dbReference type="FunFam" id="3.40.50.10140:FF:000001">
    <property type="entry name" value="Toll-like receptor 2"/>
    <property type="match status" value="2"/>
</dbReference>
<feature type="transmembrane region" description="Helical" evidence="16">
    <location>
        <begin position="473"/>
        <end position="497"/>
    </location>
</feature>
<dbReference type="GO" id="GO:0045087">
    <property type="term" value="P:innate immune response"/>
    <property type="evidence" value="ECO:0007669"/>
    <property type="project" value="UniProtKB-KW"/>
</dbReference>
<comment type="subunit">
    <text evidence="15">Binds MYD88 (via TIR domain).</text>
</comment>
<keyword evidence="6" id="KW-0732">Signal</keyword>
<dbReference type="GO" id="GO:0002224">
    <property type="term" value="P:toll-like receptor signaling pathway"/>
    <property type="evidence" value="ECO:0007669"/>
    <property type="project" value="TreeGrafter"/>
</dbReference>
<dbReference type="Pfam" id="PF01582">
    <property type="entry name" value="TIR"/>
    <property type="match status" value="2"/>
</dbReference>
<sequence length="1479" mass="170198">EMPLTEASGACTRFQSVAGLKLRWTVKKSIEHLQGNRKQYDTKYELSQKCLFALTFWNHVSLSVEDELFTSVSVDFPEESSNQKIKSLPLLYRKSHQSKDDFDWVVIQNTTESLSLSEITNDNVKKLIALLSNFRQGARLQNLTLTNVSVNWNDLMEIFQTVWHSSIEYFNTNNVTQLLDVKSYDFDYSGTSMKALTMKKMIITDLYFSQDDLYKIFADMNIADMTIADSEMIHMLCPSSKSRFRYLNFFKNDITDFLFQKCDNLLQLETLILKKNKFESLLKVSSMTSRMKSLKYLDMSNNLLRHDGAEVRCQWAESLTELDLSSNQLADAVFECLPANVKKLSLQNNQISNVPRGMVELKSLEELNLASNRLADLPGCSSFTSLQFLNIEMNSILTPSADFFQSCPRVRELQAGHNPFKCSCELQAFIRLERQAGGKLFGWPAAYECEYPESLRGTQLKDFHLSLLACNTALLLVTALLLTLLLVGAVAFVCIYLDVPWYVRMTWQWTQTKRRARHSRPGERGSILQFHAFISYSERDSLWVKNELIPNLEKGEGCVQLCQHERNFIPGKSIVENIINCIEKSYKSIFVLSPNFVQSEWCHYELYFAHHKLFSENSNSLILILLEPIPPYLIPARYHKLKALMAKRTYLEWPKERSKHALFWANLRAAISIDLLKADENFVMRSLTNISVFTYAFAFTLWNNIQPTVEDEFMANYSSSLLTNVPKTIPVHTQVLDLSHNRISGLSISEFIYLSDLQVLNLSHNLITLLDFSVFIFNENLEYLDLSYNNISKVCCLTLAYLRHLDLSFNKFTALPICQEFGNMFHLEYIGLSATMIRRADFRYIRHLRLHTVFLTLENFSLYEPQSLTVLTTRNLHIAFAANQNFTFPLLYDGMSTSENLKIVNLRYTLSYSHFPSPSLMLLKKIKTTALMLDAVDLQWPIILQIFMLIWYSPVEHLTVTNLSFHGPVEELTGHAFLPLLSSVEQLISLDGSMKALTLEHVRNKVYYFDQGILYRRLSELNIANLTIADAYMPHMLCPNRTSSFQYINFSHNALTDELFQNCGTLMDLKLLILKKNKFESLLKVSSMTSRMKSLKYLDMSNNLLRHDGAEVRCQWAESLTELDLSSNQLADAVFECLPANVKKLSLQNNQISNVPRGMVELKSLEELNLASNRLADLPGCSSFTSLQFLNIEMNSILTPSADFFQSCPRVRELQAGHNPFKCSCELQAFIRLERQAGGKLFGWPAAYECEYPESLRGTQLKDFHLSLLACNTALLLVTALLLTLLLVGAVAFVCIYLDVPWYVRMTWQWTQTKRRARHSRPGERGSILQFHAFISYSERDSLWVKNELIPNLEKGEGCVQLCQHERNFIPGKSIVENIINCIEKSYKSIFVLSPNFVQSEWCHYELYFAHHKLFSENSNSLILILLEPIPPYLIPARYHKLKALMAKRTYLEWPKERSKHALFWANLRAAISIDLPIS</sequence>
<keyword evidence="5 16" id="KW-0812">Transmembrane</keyword>
<evidence type="ECO:0000259" key="17">
    <source>
        <dbReference type="PROSITE" id="PS50104"/>
    </source>
</evidence>
<dbReference type="Gene3D" id="3.40.50.10140">
    <property type="entry name" value="Toll/interleukin-1 receptor homology (TIR) domain"/>
    <property type="match status" value="2"/>
</dbReference>
<keyword evidence="4" id="KW-0433">Leucine-rich repeat</keyword>
<dbReference type="PANTHER" id="PTHR24365:SF422">
    <property type="entry name" value="TOLL-LIKE RECEPTOR 6"/>
    <property type="match status" value="1"/>
</dbReference>
<dbReference type="Proteomes" id="UP000618051">
    <property type="component" value="Unassembled WGS sequence"/>
</dbReference>
<keyword evidence="11 16" id="KW-0472">Membrane</keyword>
<evidence type="ECO:0000313" key="18">
    <source>
        <dbReference type="EMBL" id="KAG0121397.1"/>
    </source>
</evidence>
<reference evidence="19 20" key="2">
    <citation type="journal article" date="2021" name="J. Hered.">
        <title>Feather Gene Expression Elucidates the Developmental Basis of Plumage Iridescence in African Starlings.</title>
        <authorList>
            <person name="Rubenstein D.R."/>
            <person name="Corvelo A."/>
            <person name="MacManes M.D."/>
            <person name="Maia R."/>
            <person name="Narzisi G."/>
            <person name="Rousaki A."/>
            <person name="Vandenabeele P."/>
            <person name="Shawkey M.D."/>
            <person name="Solomon J."/>
        </authorList>
    </citation>
    <scope>NUCLEOTIDE SEQUENCE [LARGE SCALE GENOMIC DNA]</scope>
    <source>
        <strain evidence="19">SS15</strain>
    </source>
</reference>
<evidence type="ECO:0000256" key="13">
    <source>
        <dbReference type="ARBA" id="ARBA00023180"/>
    </source>
</evidence>
<dbReference type="EMBL" id="JADDUC020000006">
    <property type="protein sequence ID" value="KAI1238243.1"/>
    <property type="molecule type" value="Genomic_DNA"/>
</dbReference>
<dbReference type="FunFam" id="3.80.10.10:FF:001359">
    <property type="entry name" value="Toll-like receptor 1"/>
    <property type="match status" value="1"/>
</dbReference>
<keyword evidence="3 16" id="KW-0399">Innate immunity</keyword>
<evidence type="ECO:0000256" key="3">
    <source>
        <dbReference type="ARBA" id="ARBA00022588"/>
    </source>
</evidence>
<reference evidence="18" key="1">
    <citation type="submission" date="2020-10" db="EMBL/GenBank/DDBJ databases">
        <title>Feather gene expression reveals the developmental basis of iridescence in African starlings.</title>
        <authorList>
            <person name="Rubenstein D.R."/>
        </authorList>
    </citation>
    <scope>NUCLEOTIDE SEQUENCE</scope>
    <source>
        <strain evidence="18">SS15</strain>
        <tissue evidence="18">Liver</tissue>
    </source>
</reference>
<dbReference type="Gene3D" id="3.80.10.10">
    <property type="entry name" value="Ribonuclease Inhibitor"/>
    <property type="match status" value="2"/>
</dbReference>
<keyword evidence="12 16" id="KW-0675">Receptor</keyword>
<evidence type="ECO:0000256" key="6">
    <source>
        <dbReference type="ARBA" id="ARBA00022729"/>
    </source>
</evidence>
<dbReference type="PROSITE" id="PS51450">
    <property type="entry name" value="LRR"/>
    <property type="match status" value="3"/>
</dbReference>
<organism evidence="18">
    <name type="scientific">Lamprotornis superbus</name>
    <dbReference type="NCBI Taxonomy" id="245042"/>
    <lineage>
        <taxon>Eukaryota</taxon>
        <taxon>Metazoa</taxon>
        <taxon>Chordata</taxon>
        <taxon>Craniata</taxon>
        <taxon>Vertebrata</taxon>
        <taxon>Euteleostomi</taxon>
        <taxon>Archelosauria</taxon>
        <taxon>Archosauria</taxon>
        <taxon>Dinosauria</taxon>
        <taxon>Saurischia</taxon>
        <taxon>Theropoda</taxon>
        <taxon>Coelurosauria</taxon>
        <taxon>Aves</taxon>
        <taxon>Neognathae</taxon>
        <taxon>Neoaves</taxon>
        <taxon>Telluraves</taxon>
        <taxon>Australaves</taxon>
        <taxon>Passeriformes</taxon>
        <taxon>Sturnidae</taxon>
        <taxon>Lamprotornis</taxon>
    </lineage>
</organism>
<accession>A0A835TW59</accession>
<dbReference type="SMART" id="SM00255">
    <property type="entry name" value="TIR"/>
    <property type="match status" value="2"/>
</dbReference>
<reference evidence="19" key="3">
    <citation type="submission" date="2022-01" db="EMBL/GenBank/DDBJ databases">
        <authorList>
            <person name="Rubenstein D.R."/>
        </authorList>
    </citation>
    <scope>NUCLEOTIDE SEQUENCE</scope>
    <source>
        <strain evidence="19">SS15</strain>
        <tissue evidence="19">Liver</tissue>
    </source>
</reference>